<evidence type="ECO:0000256" key="10">
    <source>
        <dbReference type="ARBA" id="ARBA00037147"/>
    </source>
</evidence>
<dbReference type="EC" id="3.4.21.105" evidence="4"/>
<reference evidence="16 17" key="1">
    <citation type="submission" date="2024-03" db="EMBL/GenBank/DDBJ databases">
        <authorList>
            <person name="Brejova B."/>
        </authorList>
    </citation>
    <scope>NUCLEOTIDE SEQUENCE [LARGE SCALE GENOMIC DNA]</scope>
    <source>
        <strain evidence="16 17">CBS 14171</strain>
    </source>
</reference>
<feature type="domain" description="Peptidase S54 rhomboid" evidence="15">
    <location>
        <begin position="59"/>
        <end position="200"/>
    </location>
</feature>
<feature type="transmembrane region" description="Helical" evidence="14">
    <location>
        <begin position="69"/>
        <end position="86"/>
    </location>
</feature>
<evidence type="ECO:0000313" key="17">
    <source>
        <dbReference type="Proteomes" id="UP001497383"/>
    </source>
</evidence>
<evidence type="ECO:0000256" key="1">
    <source>
        <dbReference type="ARBA" id="ARBA00000156"/>
    </source>
</evidence>
<dbReference type="Pfam" id="PF01694">
    <property type="entry name" value="Rhomboid"/>
    <property type="match status" value="1"/>
</dbReference>
<evidence type="ECO:0000256" key="13">
    <source>
        <dbReference type="SAM" id="MobiDB-lite"/>
    </source>
</evidence>
<evidence type="ECO:0000256" key="5">
    <source>
        <dbReference type="ARBA" id="ARBA00022670"/>
    </source>
</evidence>
<feature type="transmembrane region" description="Helical" evidence="14">
    <location>
        <begin position="93"/>
        <end position="116"/>
    </location>
</feature>
<accession>A0ABP0ZUD5</accession>
<evidence type="ECO:0000256" key="7">
    <source>
        <dbReference type="ARBA" id="ARBA00022801"/>
    </source>
</evidence>
<evidence type="ECO:0000256" key="6">
    <source>
        <dbReference type="ARBA" id="ARBA00022692"/>
    </source>
</evidence>
<comment type="catalytic activity">
    <reaction evidence="1">
        <text>Cleaves type-1 transmembrane domains using a catalytic dyad composed of serine and histidine that are contributed by different transmembrane domains.</text>
        <dbReference type="EC" id="3.4.21.105"/>
    </reaction>
</comment>
<comment type="similarity">
    <text evidence="3">Belongs to the peptidase S54 family.</text>
</comment>
<dbReference type="PANTHER" id="PTHR43066">
    <property type="entry name" value="RHOMBOID-RELATED PROTEIN"/>
    <property type="match status" value="1"/>
</dbReference>
<keyword evidence="8 14" id="KW-1133">Transmembrane helix</keyword>
<evidence type="ECO:0000256" key="2">
    <source>
        <dbReference type="ARBA" id="ARBA00004257"/>
    </source>
</evidence>
<evidence type="ECO:0000256" key="3">
    <source>
        <dbReference type="ARBA" id="ARBA00009045"/>
    </source>
</evidence>
<sequence length="280" mass="31034">MNLNQFKPSWETIRQTPALTAGLVVFTLFLCVVRNTFGVEFSSVVLYPRSPLELNLNALSLYCLFHVNYFHWLVNMVALVTPLALYERRHGTVYTGITLNLLTVVAALQYCVLGLVLYPDTGVIGLSGIIFSFMSYMAYQEHKYKPVVETFHVAGREFKLYTLAVPVIAAFVCLVLVPGSSFFGHLAGISTGYLLGMGYIQKLFPPSSVILKIEQWVAPGISLLGPLVTYHREEDATNVRSVQYTPLFSQDVESSGVSRDAPPTSRSSSYVSETRILGQA</sequence>
<keyword evidence="5" id="KW-0645">Protease</keyword>
<keyword evidence="17" id="KW-1185">Reference proteome</keyword>
<evidence type="ECO:0000313" key="16">
    <source>
        <dbReference type="EMBL" id="CAK9442223.1"/>
    </source>
</evidence>
<name>A0ABP0ZUD5_9ASCO</name>
<evidence type="ECO:0000256" key="4">
    <source>
        <dbReference type="ARBA" id="ARBA00013039"/>
    </source>
</evidence>
<gene>
    <name evidence="16" type="ORF">LODBEIA_P59660</name>
</gene>
<dbReference type="PANTHER" id="PTHR43066:SF1">
    <property type="entry name" value="RHOMBOID PROTEIN 2"/>
    <property type="match status" value="1"/>
</dbReference>
<dbReference type="SUPFAM" id="SSF144091">
    <property type="entry name" value="Rhomboid-like"/>
    <property type="match status" value="1"/>
</dbReference>
<evidence type="ECO:0000256" key="14">
    <source>
        <dbReference type="SAM" id="Phobius"/>
    </source>
</evidence>
<comment type="function">
    <text evidence="10">Probable rhomboid-type serine protease that catalyzes intramembrane proteolysis.</text>
</comment>
<evidence type="ECO:0000259" key="15">
    <source>
        <dbReference type="Pfam" id="PF01694"/>
    </source>
</evidence>
<dbReference type="InterPro" id="IPR022764">
    <property type="entry name" value="Peptidase_S54_rhomboid_dom"/>
</dbReference>
<evidence type="ECO:0000256" key="9">
    <source>
        <dbReference type="ARBA" id="ARBA00023136"/>
    </source>
</evidence>
<dbReference type="Proteomes" id="UP001497383">
    <property type="component" value="Chromosome 8"/>
</dbReference>
<keyword evidence="7" id="KW-0378">Hydrolase</keyword>
<feature type="region of interest" description="Disordered" evidence="13">
    <location>
        <begin position="253"/>
        <end position="280"/>
    </location>
</feature>
<proteinExistence type="inferred from homology"/>
<dbReference type="GeneID" id="92211162"/>
<evidence type="ECO:0000256" key="12">
    <source>
        <dbReference type="ARBA" id="ARBA00042081"/>
    </source>
</evidence>
<dbReference type="RefSeq" id="XP_066832904.1">
    <property type="nucleotide sequence ID" value="XM_066976356.1"/>
</dbReference>
<feature type="transmembrane region" description="Helical" evidence="14">
    <location>
        <begin position="160"/>
        <end position="177"/>
    </location>
</feature>
<keyword evidence="9 14" id="KW-0472">Membrane</keyword>
<organism evidence="16 17">
    <name type="scientific">Lodderomyces beijingensis</name>
    <dbReference type="NCBI Taxonomy" id="1775926"/>
    <lineage>
        <taxon>Eukaryota</taxon>
        <taxon>Fungi</taxon>
        <taxon>Dikarya</taxon>
        <taxon>Ascomycota</taxon>
        <taxon>Saccharomycotina</taxon>
        <taxon>Pichiomycetes</taxon>
        <taxon>Debaryomycetaceae</taxon>
        <taxon>Candida/Lodderomyces clade</taxon>
        <taxon>Lodderomyces</taxon>
    </lineage>
</organism>
<dbReference type="InterPro" id="IPR035952">
    <property type="entry name" value="Rhomboid-like_sf"/>
</dbReference>
<dbReference type="Gene3D" id="1.20.1540.10">
    <property type="entry name" value="Rhomboid-like"/>
    <property type="match status" value="1"/>
</dbReference>
<feature type="transmembrane region" description="Helical" evidence="14">
    <location>
        <begin position="122"/>
        <end position="139"/>
    </location>
</feature>
<protein>
    <recommendedName>
        <fullName evidence="11">Rhomboid-type serine protease 2</fullName>
        <ecNumber evidence="4">3.4.21.105</ecNumber>
    </recommendedName>
    <alternativeName>
        <fullName evidence="12">Rhomboid protein 2</fullName>
    </alternativeName>
</protein>
<comment type="subcellular location">
    <subcellularLocation>
        <location evidence="2">Golgi apparatus</location>
        <location evidence="2">cis-Golgi network membrane</location>
        <topology evidence="2">Multi-pass membrane protein</topology>
    </subcellularLocation>
</comment>
<dbReference type="EMBL" id="OZ022412">
    <property type="protein sequence ID" value="CAK9442223.1"/>
    <property type="molecule type" value="Genomic_DNA"/>
</dbReference>
<evidence type="ECO:0000256" key="8">
    <source>
        <dbReference type="ARBA" id="ARBA00022989"/>
    </source>
</evidence>
<evidence type="ECO:0000256" key="11">
    <source>
        <dbReference type="ARBA" id="ARBA00039804"/>
    </source>
</evidence>
<keyword evidence="6 14" id="KW-0812">Transmembrane</keyword>